<evidence type="ECO:0000313" key="1">
    <source>
        <dbReference type="EMBL" id="TDU64126.1"/>
    </source>
</evidence>
<sequence length="76" mass="8731">MSTITIPIADDDLAFLHSWTQEQGTTVEEFFSREAHSLRRHLQAPLHPVLQRASGVIHSDIDGVSDHRQHLDDKYR</sequence>
<comment type="caution">
    <text evidence="1">The sequence shown here is derived from an EMBL/GenBank/DDBJ whole genome shotgun (WGS) entry which is preliminary data.</text>
</comment>
<reference evidence="1 2" key="1">
    <citation type="submission" date="2019-03" db="EMBL/GenBank/DDBJ databases">
        <title>Genomic Encyclopedia of Archaeal and Bacterial Type Strains, Phase II (KMG-II): from individual species to whole genera.</title>
        <authorList>
            <person name="Goeker M."/>
        </authorList>
    </citation>
    <scope>NUCLEOTIDE SEQUENCE [LARGE SCALE GENOMIC DNA]</scope>
    <source>
        <strain evidence="1 2">ATCC 25309</strain>
    </source>
</reference>
<gene>
    <name evidence="1" type="ORF">EI77_04310</name>
</gene>
<dbReference type="Proteomes" id="UP000295662">
    <property type="component" value="Unassembled WGS sequence"/>
</dbReference>
<organism evidence="1 2">
    <name type="scientific">Prosthecobacter fusiformis</name>
    <dbReference type="NCBI Taxonomy" id="48464"/>
    <lineage>
        <taxon>Bacteria</taxon>
        <taxon>Pseudomonadati</taxon>
        <taxon>Verrucomicrobiota</taxon>
        <taxon>Verrucomicrobiia</taxon>
        <taxon>Verrucomicrobiales</taxon>
        <taxon>Verrucomicrobiaceae</taxon>
        <taxon>Prosthecobacter</taxon>
    </lineage>
</organism>
<dbReference type="EMBL" id="SOCA01000012">
    <property type="protein sequence ID" value="TDU64126.1"/>
    <property type="molecule type" value="Genomic_DNA"/>
</dbReference>
<proteinExistence type="predicted"/>
<accession>A0A4R7RKA3</accession>
<keyword evidence="2" id="KW-1185">Reference proteome</keyword>
<name>A0A4R7RKA3_9BACT</name>
<dbReference type="AlphaFoldDB" id="A0A4R7RKA3"/>
<dbReference type="RefSeq" id="WP_133797290.1">
    <property type="nucleotide sequence ID" value="NZ_SOCA01000012.1"/>
</dbReference>
<protein>
    <submittedName>
        <fullName evidence="1">Uncharacterized protein</fullName>
    </submittedName>
</protein>
<evidence type="ECO:0000313" key="2">
    <source>
        <dbReference type="Proteomes" id="UP000295662"/>
    </source>
</evidence>